<reference evidence="4 5" key="1">
    <citation type="journal article" date="2015" name="Genome Biol. Evol.">
        <title>Phylogenomic analyses indicate that early fungi evolved digesting cell walls of algal ancestors of land plants.</title>
        <authorList>
            <person name="Chang Y."/>
            <person name="Wang S."/>
            <person name="Sekimoto S."/>
            <person name="Aerts A.L."/>
            <person name="Choi C."/>
            <person name="Clum A."/>
            <person name="LaButti K.M."/>
            <person name="Lindquist E.A."/>
            <person name="Yee Ngan C."/>
            <person name="Ohm R.A."/>
            <person name="Salamov A.A."/>
            <person name="Grigoriev I.V."/>
            <person name="Spatafora J.W."/>
            <person name="Berbee M.L."/>
        </authorList>
    </citation>
    <scope>NUCLEOTIDE SEQUENCE [LARGE SCALE GENOMIC DNA]</scope>
    <source>
        <strain evidence="4 5">NRRL 28638</strain>
    </source>
</reference>
<dbReference type="InterPro" id="IPR001790">
    <property type="entry name" value="Ribosomal_uL10"/>
</dbReference>
<evidence type="ECO:0000313" key="5">
    <source>
        <dbReference type="Proteomes" id="UP000070444"/>
    </source>
</evidence>
<evidence type="ECO:0000256" key="3">
    <source>
        <dbReference type="ARBA" id="ARBA00023274"/>
    </source>
</evidence>
<dbReference type="OMA" id="FAHHNNL"/>
<dbReference type="STRING" id="796925.A0A137NZK7"/>
<dbReference type="PANTHER" id="PTHR11560">
    <property type="entry name" value="39S RIBOSOMAL PROTEIN L10, MITOCHONDRIAL"/>
    <property type="match status" value="1"/>
</dbReference>
<dbReference type="AlphaFoldDB" id="A0A137NZK7"/>
<dbReference type="Gene3D" id="6.10.250.290">
    <property type="match status" value="1"/>
</dbReference>
<protein>
    <recommendedName>
        <fullName evidence="6">50S ribosomal protein L10</fullName>
    </recommendedName>
</protein>
<sequence>MERPLVMVYQHTHMNVSEYLNVKQIVNKHGFEIQTVRSTIMRTIISNTKFANMANLFHGPVLLIYQKDGNTDELNQNAAKLLTSMKKFKKLFLLGAKTEDQIYNPEGFIKFTELPPKEQLQAQILGTLQAPGSKILSILQQNPTLLAQLLSQHKDQLDGKKEE</sequence>
<comment type="similarity">
    <text evidence="1">Belongs to the universal ribosomal protein uL10 family.</text>
</comment>
<proteinExistence type="inferred from homology"/>
<dbReference type="InterPro" id="IPR043141">
    <property type="entry name" value="Ribosomal_uL10-like_sf"/>
</dbReference>
<keyword evidence="3" id="KW-0687">Ribonucleoprotein</keyword>
<accession>A0A137NZK7</accession>
<evidence type="ECO:0000256" key="1">
    <source>
        <dbReference type="ARBA" id="ARBA00008889"/>
    </source>
</evidence>
<dbReference type="Proteomes" id="UP000070444">
    <property type="component" value="Unassembled WGS sequence"/>
</dbReference>
<organism evidence="4 5">
    <name type="scientific">Conidiobolus coronatus (strain ATCC 28846 / CBS 209.66 / NRRL 28638)</name>
    <name type="common">Delacroixia coronata</name>
    <dbReference type="NCBI Taxonomy" id="796925"/>
    <lineage>
        <taxon>Eukaryota</taxon>
        <taxon>Fungi</taxon>
        <taxon>Fungi incertae sedis</taxon>
        <taxon>Zoopagomycota</taxon>
        <taxon>Entomophthoromycotina</taxon>
        <taxon>Entomophthoromycetes</taxon>
        <taxon>Entomophthorales</taxon>
        <taxon>Ancylistaceae</taxon>
        <taxon>Conidiobolus</taxon>
    </lineage>
</organism>
<dbReference type="InterPro" id="IPR047865">
    <property type="entry name" value="Ribosomal_uL10_bac_type"/>
</dbReference>
<keyword evidence="2" id="KW-0689">Ribosomal protein</keyword>
<dbReference type="Gene3D" id="3.30.70.1730">
    <property type="match status" value="1"/>
</dbReference>
<name>A0A137NZK7_CONC2</name>
<dbReference type="EMBL" id="KQ964593">
    <property type="protein sequence ID" value="KXN68138.1"/>
    <property type="molecule type" value="Genomic_DNA"/>
</dbReference>
<dbReference type="GO" id="GO:0005840">
    <property type="term" value="C:ribosome"/>
    <property type="evidence" value="ECO:0007669"/>
    <property type="project" value="UniProtKB-KW"/>
</dbReference>
<dbReference type="SUPFAM" id="SSF160369">
    <property type="entry name" value="Ribosomal protein L10-like"/>
    <property type="match status" value="1"/>
</dbReference>
<dbReference type="CDD" id="cd05797">
    <property type="entry name" value="Ribosomal_L10"/>
    <property type="match status" value="1"/>
</dbReference>
<evidence type="ECO:0000313" key="4">
    <source>
        <dbReference type="EMBL" id="KXN68138.1"/>
    </source>
</evidence>
<evidence type="ECO:0008006" key="6">
    <source>
        <dbReference type="Google" id="ProtNLM"/>
    </source>
</evidence>
<gene>
    <name evidence="4" type="ORF">CONCODRAFT_108051</name>
</gene>
<evidence type="ECO:0000256" key="2">
    <source>
        <dbReference type="ARBA" id="ARBA00022980"/>
    </source>
</evidence>
<dbReference type="OrthoDB" id="360689at2759"/>
<keyword evidence="5" id="KW-1185">Reference proteome</keyword>
<dbReference type="Pfam" id="PF00466">
    <property type="entry name" value="Ribosomal_L10"/>
    <property type="match status" value="1"/>
</dbReference>
<dbReference type="GO" id="GO:1990904">
    <property type="term" value="C:ribonucleoprotein complex"/>
    <property type="evidence" value="ECO:0007669"/>
    <property type="project" value="UniProtKB-KW"/>
</dbReference>